<organism evidence="11 12">
    <name type="scientific">Roseovarius mucosus</name>
    <dbReference type="NCBI Taxonomy" id="215743"/>
    <lineage>
        <taxon>Bacteria</taxon>
        <taxon>Pseudomonadati</taxon>
        <taxon>Pseudomonadota</taxon>
        <taxon>Alphaproteobacteria</taxon>
        <taxon>Rhodobacterales</taxon>
        <taxon>Roseobacteraceae</taxon>
        <taxon>Roseovarius</taxon>
    </lineage>
</organism>
<dbReference type="GO" id="GO:0022857">
    <property type="term" value="F:transmembrane transporter activity"/>
    <property type="evidence" value="ECO:0007669"/>
    <property type="project" value="UniProtKB-UniRule"/>
</dbReference>
<dbReference type="Pfam" id="PF04290">
    <property type="entry name" value="DctQ"/>
    <property type="match status" value="1"/>
</dbReference>
<dbReference type="OrthoDB" id="6104548at2"/>
<evidence type="ECO:0000259" key="10">
    <source>
        <dbReference type="Pfam" id="PF04290"/>
    </source>
</evidence>
<dbReference type="PANTHER" id="PTHR35011">
    <property type="entry name" value="2,3-DIKETO-L-GULONATE TRAP TRANSPORTER SMALL PERMEASE PROTEIN YIAM"/>
    <property type="match status" value="1"/>
</dbReference>
<comment type="subcellular location">
    <subcellularLocation>
        <location evidence="1 9">Cell inner membrane</location>
        <topology evidence="1 9">Multi-pass membrane protein</topology>
    </subcellularLocation>
</comment>
<keyword evidence="4 9" id="KW-0997">Cell inner membrane</keyword>
<evidence type="ECO:0000256" key="1">
    <source>
        <dbReference type="ARBA" id="ARBA00004429"/>
    </source>
</evidence>
<dbReference type="KEGG" id="rmm:ROSMUCSMR3_04233"/>
<reference evidence="11 12" key="1">
    <citation type="submission" date="2017-03" db="EMBL/GenBank/DDBJ databases">
        <title>Genome Sequence of Roseovarius mucosus strain SMR3 Isolated from a culture of the Diatom Skeletonema marinoi.</title>
        <authorList>
            <person name="Topel M."/>
            <person name="Pinder M."/>
            <person name="Johansson O.N."/>
            <person name="Kourtchenko O."/>
            <person name="Godhe A."/>
            <person name="Clarke A.K."/>
        </authorList>
    </citation>
    <scope>NUCLEOTIDE SEQUENCE [LARGE SCALE GENOMIC DNA]</scope>
    <source>
        <strain evidence="11 12">SMR3</strain>
        <plasmid evidence="12">psmr3-2</plasmid>
    </source>
</reference>
<dbReference type="InterPro" id="IPR007387">
    <property type="entry name" value="TRAP_DctQ"/>
</dbReference>
<gene>
    <name evidence="11" type="ORF">ROSMUCSMR3_04233</name>
</gene>
<evidence type="ECO:0000313" key="12">
    <source>
        <dbReference type="Proteomes" id="UP000192273"/>
    </source>
</evidence>
<keyword evidence="5 9" id="KW-0812">Transmembrane</keyword>
<proteinExistence type="inferred from homology"/>
<evidence type="ECO:0000256" key="3">
    <source>
        <dbReference type="ARBA" id="ARBA00022475"/>
    </source>
</evidence>
<evidence type="ECO:0000256" key="6">
    <source>
        <dbReference type="ARBA" id="ARBA00022989"/>
    </source>
</evidence>
<dbReference type="Proteomes" id="UP000192273">
    <property type="component" value="Plasmid pSMR3-2"/>
</dbReference>
<keyword evidence="11" id="KW-0614">Plasmid</keyword>
<evidence type="ECO:0000313" key="11">
    <source>
        <dbReference type="EMBL" id="ARE85676.1"/>
    </source>
</evidence>
<comment type="subunit">
    <text evidence="9">The complex comprises the extracytoplasmic solute receptor protein and the two transmembrane proteins.</text>
</comment>
<keyword evidence="3" id="KW-1003">Cell membrane</keyword>
<dbReference type="RefSeq" id="WP_081508750.1">
    <property type="nucleotide sequence ID" value="NZ_CP020476.1"/>
</dbReference>
<evidence type="ECO:0000256" key="9">
    <source>
        <dbReference type="RuleBase" id="RU369079"/>
    </source>
</evidence>
<keyword evidence="2 9" id="KW-0813">Transport</keyword>
<geneLocation type="plasmid" evidence="12">
    <name>psmr3-2</name>
</geneLocation>
<feature type="transmembrane region" description="Helical" evidence="9">
    <location>
        <begin position="79"/>
        <end position="101"/>
    </location>
</feature>
<evidence type="ECO:0000256" key="7">
    <source>
        <dbReference type="ARBA" id="ARBA00023136"/>
    </source>
</evidence>
<accession>A0A1V0RVF8</accession>
<feature type="transmembrane region" description="Helical" evidence="9">
    <location>
        <begin position="121"/>
        <end position="141"/>
    </location>
</feature>
<evidence type="ECO:0000256" key="2">
    <source>
        <dbReference type="ARBA" id="ARBA00022448"/>
    </source>
</evidence>
<evidence type="ECO:0000256" key="5">
    <source>
        <dbReference type="ARBA" id="ARBA00022692"/>
    </source>
</evidence>
<comment type="function">
    <text evidence="9">Part of the tripartite ATP-independent periplasmic (TRAP) transport system.</text>
</comment>
<keyword evidence="6 9" id="KW-1133">Transmembrane helix</keyword>
<dbReference type="EMBL" id="CP020476">
    <property type="protein sequence ID" value="ARE85676.1"/>
    <property type="molecule type" value="Genomic_DNA"/>
</dbReference>
<feature type="transmembrane region" description="Helical" evidence="9">
    <location>
        <begin position="7"/>
        <end position="29"/>
    </location>
</feature>
<evidence type="ECO:0000256" key="4">
    <source>
        <dbReference type="ARBA" id="ARBA00022519"/>
    </source>
</evidence>
<sequence>MEQLIRVSLTTLIGLVALGQFVQVITRYILQVPVMGLEETILYPTIWLYMLGAVNASRENTQIRANVLEIFIKTARGHALLAIVGEVLSLTVITWLSWWAWDYTSYSLRVWRESPTLYIPTFYTDVALMIALVLMAVYTIWHLYRNIRALAAGNYSGLDTHEADYQAIAVDSSEEKLHG</sequence>
<feature type="transmembrane region" description="Helical" evidence="9">
    <location>
        <begin position="41"/>
        <end position="58"/>
    </location>
</feature>
<dbReference type="AlphaFoldDB" id="A0A1V0RVF8"/>
<comment type="similarity">
    <text evidence="8 9">Belongs to the TRAP transporter small permease family.</text>
</comment>
<dbReference type="InterPro" id="IPR055348">
    <property type="entry name" value="DctQ"/>
</dbReference>
<dbReference type="GO" id="GO:0005886">
    <property type="term" value="C:plasma membrane"/>
    <property type="evidence" value="ECO:0007669"/>
    <property type="project" value="UniProtKB-SubCell"/>
</dbReference>
<keyword evidence="7 9" id="KW-0472">Membrane</keyword>
<feature type="domain" description="Tripartite ATP-independent periplasmic transporters DctQ component" evidence="10">
    <location>
        <begin position="20"/>
        <end position="148"/>
    </location>
</feature>
<evidence type="ECO:0000256" key="8">
    <source>
        <dbReference type="ARBA" id="ARBA00038436"/>
    </source>
</evidence>
<protein>
    <recommendedName>
        <fullName evidence="9">TRAP transporter small permease protein</fullName>
    </recommendedName>
</protein>
<name>A0A1V0RVF8_9RHOB</name>
<keyword evidence="12" id="KW-1185">Reference proteome</keyword>